<dbReference type="EC" id="2.7.8.-" evidence="12 13"/>
<keyword evidence="5 12" id="KW-0812">Transmembrane</keyword>
<dbReference type="GO" id="GO:0032049">
    <property type="term" value="P:cardiolipin biosynthetic process"/>
    <property type="evidence" value="ECO:0007669"/>
    <property type="project" value="UniProtKB-UniRule"/>
</dbReference>
<evidence type="ECO:0000313" key="16">
    <source>
        <dbReference type="Proteomes" id="UP000002019"/>
    </source>
</evidence>
<feature type="transmembrane region" description="Helical" evidence="12">
    <location>
        <begin position="64"/>
        <end position="82"/>
    </location>
</feature>
<dbReference type="Pfam" id="PF13091">
    <property type="entry name" value="PLDc_2"/>
    <property type="match status" value="2"/>
</dbReference>
<feature type="transmembrane region" description="Helical" evidence="12">
    <location>
        <begin position="31"/>
        <end position="52"/>
    </location>
</feature>
<feature type="active site" evidence="12">
    <location>
        <position position="252"/>
    </location>
</feature>
<evidence type="ECO:0000256" key="12">
    <source>
        <dbReference type="HAMAP-Rule" id="MF_01916"/>
    </source>
</evidence>
<evidence type="ECO:0000313" key="15">
    <source>
        <dbReference type="EMBL" id="CAO80482.1"/>
    </source>
</evidence>
<dbReference type="CDD" id="cd09110">
    <property type="entry name" value="PLDc_CLS_1"/>
    <property type="match status" value="1"/>
</dbReference>
<dbReference type="CDD" id="cd09112">
    <property type="entry name" value="PLDc_CLS_2"/>
    <property type="match status" value="1"/>
</dbReference>
<keyword evidence="3 12" id="KW-0444">Lipid biosynthesis</keyword>
<dbReference type="KEGG" id="caci:CLOAM0597"/>
<keyword evidence="2 12" id="KW-1003">Cell membrane</keyword>
<keyword evidence="4 12" id="KW-0808">Transferase</keyword>
<proteinExistence type="inferred from homology"/>
<dbReference type="Gene3D" id="3.30.870.10">
    <property type="entry name" value="Endonuclease Chain A"/>
    <property type="match status" value="2"/>
</dbReference>
<feature type="active site" evidence="12">
    <location>
        <position position="429"/>
    </location>
</feature>
<dbReference type="STRING" id="459349.CLOAM0597"/>
<dbReference type="GO" id="GO:0008808">
    <property type="term" value="F:cardiolipin synthase activity"/>
    <property type="evidence" value="ECO:0007669"/>
    <property type="project" value="UniProtKB-UniRule"/>
</dbReference>
<sequence length="509" mass="58238">MIMGLLISLVLIASLTQIIVGGSVLDTFSKVTLRIINILFGISIVLIILIVVMENGSPATTMAWILVLIFLPIVGFILYLFFGRNWRKKRLFSKKGYADTKLLLSYVHNHPSDRENNWQNDLTARLYNLLKNNSKATLTVNNNVTLYNDTGKAFKAILEGINSAQHFVHLEYFSIFADETGYTLQKLLIQKALEGVEVRFIYDDVGCWMLKKSFKQELRDAGVEFVPFMPVWIPFLNSRLNYRNHRKLVIVDGNKAYLGGMNIGDKYLGKKRYYGYWRDSLAEIEGKAVNALQAIFLADWNFVTGKNLMQEDLLHKYLPVISPDKQRFLPMQIVADGPDSDYDSIMQLYFAAITYAKHSIRISTPYLILNESLLSALKTAAISSVKVQILVPDKPDHFLVYWASRSYFQQLLDVGVEIWTYHKGFNHSKILIVDDEFLLIGTANMDLRSFKQNFELAAAIYDKTVCAEAIKQFEEDLLSSSKIIPEKFRQRSMLQKTKESICRLVSPLL</sequence>
<reference evidence="15 16" key="1">
    <citation type="journal article" date="2008" name="J. Bacteriol.">
        <title>'Candidatus Cloacamonas acidaminovorans': genome sequence reconstruction provides a first glimpse of a new bacterial division.</title>
        <authorList>
            <person name="Pelletier E."/>
            <person name="Kreimeyer A."/>
            <person name="Bocs S."/>
            <person name="Rouy Z."/>
            <person name="Gyapay G."/>
            <person name="Chouari R."/>
            <person name="Riviere D."/>
            <person name="Ganesan A."/>
            <person name="Daegelen P."/>
            <person name="Sghir A."/>
            <person name="Cohen G.N."/>
            <person name="Medigue C."/>
            <person name="Weissenbach J."/>
            <person name="Le Paslier D."/>
        </authorList>
    </citation>
    <scope>NUCLEOTIDE SEQUENCE [LARGE SCALE GENOMIC DNA]</scope>
    <source>
        <strain evidence="16">Evry</strain>
    </source>
</reference>
<keyword evidence="7 12" id="KW-1133">Transmembrane helix</keyword>
<keyword evidence="10 12" id="KW-0594">Phospholipid biosynthesis</keyword>
<feature type="domain" description="PLD phosphodiesterase" evidence="14">
    <location>
        <begin position="422"/>
        <end position="449"/>
    </location>
</feature>
<evidence type="ECO:0000256" key="13">
    <source>
        <dbReference type="NCBIfam" id="TIGR04265"/>
    </source>
</evidence>
<feature type="active site" evidence="12">
    <location>
        <position position="247"/>
    </location>
</feature>
<dbReference type="SMART" id="SM00155">
    <property type="entry name" value="PLDc"/>
    <property type="match status" value="2"/>
</dbReference>
<dbReference type="InterPro" id="IPR027379">
    <property type="entry name" value="CLS_N"/>
</dbReference>
<evidence type="ECO:0000256" key="9">
    <source>
        <dbReference type="ARBA" id="ARBA00023136"/>
    </source>
</evidence>
<dbReference type="eggNOG" id="COG1502">
    <property type="taxonomic scope" value="Bacteria"/>
</dbReference>
<gene>
    <name evidence="15" type="primary">cls</name>
    <name evidence="15" type="ordered locus">CLOAM0597</name>
</gene>
<keyword evidence="9 12" id="KW-0472">Membrane</keyword>
<protein>
    <recommendedName>
        <fullName evidence="12 13">Cardiolipin synthase</fullName>
        <shortName evidence="12">CL synthase</shortName>
        <ecNumber evidence="12 13">2.7.8.-</ecNumber>
    </recommendedName>
</protein>
<dbReference type="AlphaFoldDB" id="B0VGP5"/>
<evidence type="ECO:0000256" key="6">
    <source>
        <dbReference type="ARBA" id="ARBA00022737"/>
    </source>
</evidence>
<comment type="catalytic activity">
    <reaction evidence="12">
        <text>2 a 1,2-diacyl-sn-glycero-3-phospho-(1'-sn-glycerol) = a cardiolipin + glycerol</text>
        <dbReference type="Rhea" id="RHEA:31451"/>
        <dbReference type="ChEBI" id="CHEBI:17754"/>
        <dbReference type="ChEBI" id="CHEBI:62237"/>
        <dbReference type="ChEBI" id="CHEBI:64716"/>
    </reaction>
</comment>
<keyword evidence="8 12" id="KW-0443">Lipid metabolism</keyword>
<dbReference type="InterPro" id="IPR030874">
    <property type="entry name" value="Cardiolipin_synth_Firmi"/>
</dbReference>
<dbReference type="InterPro" id="IPR001736">
    <property type="entry name" value="PLipase_D/transphosphatidylase"/>
</dbReference>
<accession>B0VGP5</accession>
<dbReference type="GO" id="GO:0005886">
    <property type="term" value="C:plasma membrane"/>
    <property type="evidence" value="ECO:0007669"/>
    <property type="project" value="UniProtKB-SubCell"/>
</dbReference>
<name>B0VGP5_CLOAI</name>
<evidence type="ECO:0000256" key="7">
    <source>
        <dbReference type="ARBA" id="ARBA00022989"/>
    </source>
</evidence>
<comment type="subcellular location">
    <subcellularLocation>
        <location evidence="1 12">Cell membrane</location>
        <topology evidence="1 12">Multi-pass membrane protein</topology>
    </subcellularLocation>
</comment>
<feature type="domain" description="PLD phosphodiesterase" evidence="14">
    <location>
        <begin position="240"/>
        <end position="267"/>
    </location>
</feature>
<evidence type="ECO:0000256" key="2">
    <source>
        <dbReference type="ARBA" id="ARBA00022475"/>
    </source>
</evidence>
<dbReference type="HOGENOM" id="CLU_038053_1_2_0"/>
<dbReference type="SUPFAM" id="SSF56024">
    <property type="entry name" value="Phospholipase D/nuclease"/>
    <property type="match status" value="2"/>
</dbReference>
<dbReference type="EMBL" id="CU466930">
    <property type="protein sequence ID" value="CAO80482.1"/>
    <property type="molecule type" value="Genomic_DNA"/>
</dbReference>
<evidence type="ECO:0000256" key="5">
    <source>
        <dbReference type="ARBA" id="ARBA00022692"/>
    </source>
</evidence>
<dbReference type="NCBIfam" id="TIGR04265">
    <property type="entry name" value="bac_cardiolipin"/>
    <property type="match status" value="1"/>
</dbReference>
<comment type="similarity">
    <text evidence="12">Belongs to the phospholipase D family. Cardiolipin synthase subfamily.</text>
</comment>
<dbReference type="HAMAP" id="MF_01916">
    <property type="entry name" value="Cardiolipin_synth_Cls"/>
    <property type="match status" value="1"/>
</dbReference>
<dbReference type="PANTHER" id="PTHR21248:SF20">
    <property type="entry name" value="CARDIOLIPIN SYNTHASE YWIE-RELATED"/>
    <property type="match status" value="1"/>
</dbReference>
<dbReference type="Pfam" id="PF13396">
    <property type="entry name" value="PLDc_N"/>
    <property type="match status" value="1"/>
</dbReference>
<evidence type="ECO:0000256" key="10">
    <source>
        <dbReference type="ARBA" id="ARBA00023209"/>
    </source>
</evidence>
<keyword evidence="11 12" id="KW-1208">Phospholipid metabolism</keyword>
<evidence type="ECO:0000256" key="4">
    <source>
        <dbReference type="ARBA" id="ARBA00022679"/>
    </source>
</evidence>
<feature type="active site" evidence="12">
    <location>
        <position position="434"/>
    </location>
</feature>
<dbReference type="Proteomes" id="UP000002019">
    <property type="component" value="Chromosome"/>
</dbReference>
<evidence type="ECO:0000256" key="1">
    <source>
        <dbReference type="ARBA" id="ARBA00004651"/>
    </source>
</evidence>
<dbReference type="InterPro" id="IPR022924">
    <property type="entry name" value="Cardiolipin_synthase"/>
</dbReference>
<keyword evidence="6" id="KW-0677">Repeat</keyword>
<evidence type="ECO:0000256" key="11">
    <source>
        <dbReference type="ARBA" id="ARBA00023264"/>
    </source>
</evidence>
<dbReference type="PROSITE" id="PS50035">
    <property type="entry name" value="PLD"/>
    <property type="match status" value="2"/>
</dbReference>
<feature type="active site" evidence="12">
    <location>
        <position position="427"/>
    </location>
</feature>
<dbReference type="PANTHER" id="PTHR21248">
    <property type="entry name" value="CARDIOLIPIN SYNTHASE"/>
    <property type="match status" value="1"/>
</dbReference>
<keyword evidence="16" id="KW-1185">Reference proteome</keyword>
<comment type="function">
    <text evidence="12">Catalyzes the reversible phosphatidyl group transfer from one phosphatidylglycerol molecule to another to form cardiolipin (CL) (diphosphatidylglycerol) and glycerol.</text>
</comment>
<evidence type="ECO:0000256" key="8">
    <source>
        <dbReference type="ARBA" id="ARBA00023098"/>
    </source>
</evidence>
<feature type="active site" evidence="12">
    <location>
        <position position="245"/>
    </location>
</feature>
<organism evidence="15 16">
    <name type="scientific">Cloacimonas acidaminovorans (strain Evry)</name>
    <dbReference type="NCBI Taxonomy" id="459349"/>
    <lineage>
        <taxon>Bacteria</taxon>
        <taxon>Pseudomonadati</taxon>
        <taxon>Candidatus Cloacimonadota</taxon>
        <taxon>Candidatus Cloacimonadia</taxon>
        <taxon>Candidatus Cloacimonadales</taxon>
        <taxon>Candidatus Cloacimonadaceae</taxon>
        <taxon>Candidatus Cloacimonas</taxon>
    </lineage>
</organism>
<evidence type="ECO:0000256" key="3">
    <source>
        <dbReference type="ARBA" id="ARBA00022516"/>
    </source>
</evidence>
<dbReference type="InterPro" id="IPR025202">
    <property type="entry name" value="PLD-like_dom"/>
</dbReference>
<evidence type="ECO:0000259" key="14">
    <source>
        <dbReference type="PROSITE" id="PS50035"/>
    </source>
</evidence>